<dbReference type="Gene3D" id="4.10.240.10">
    <property type="entry name" value="Zn(2)-C6 fungal-type DNA-binding domain"/>
    <property type="match status" value="1"/>
</dbReference>
<dbReference type="CDD" id="cd00067">
    <property type="entry name" value="GAL4"/>
    <property type="match status" value="1"/>
</dbReference>
<keyword evidence="6" id="KW-0175">Coiled coil</keyword>
<protein>
    <recommendedName>
        <fullName evidence="8">Zn(2)-C6 fungal-type domain-containing protein</fullName>
    </recommendedName>
</protein>
<dbReference type="Proteomes" id="UP001141434">
    <property type="component" value="Unassembled WGS sequence"/>
</dbReference>
<feature type="compositionally biased region" description="Polar residues" evidence="7">
    <location>
        <begin position="67"/>
        <end position="89"/>
    </location>
</feature>
<dbReference type="GeneID" id="81394630"/>
<dbReference type="PROSITE" id="PS00463">
    <property type="entry name" value="ZN2_CY6_FUNGAL_1"/>
    <property type="match status" value="1"/>
</dbReference>
<name>A0A9W9F8Q1_9EURO</name>
<evidence type="ECO:0000256" key="4">
    <source>
        <dbReference type="ARBA" id="ARBA00023163"/>
    </source>
</evidence>
<evidence type="ECO:0000256" key="5">
    <source>
        <dbReference type="ARBA" id="ARBA00023242"/>
    </source>
</evidence>
<gene>
    <name evidence="9" type="ORF">NUU61_004880</name>
</gene>
<evidence type="ECO:0000313" key="9">
    <source>
        <dbReference type="EMBL" id="KAJ5095524.1"/>
    </source>
</evidence>
<feature type="compositionally biased region" description="Polar residues" evidence="7">
    <location>
        <begin position="202"/>
        <end position="216"/>
    </location>
</feature>
<accession>A0A9W9F8Q1</accession>
<dbReference type="PROSITE" id="PS50048">
    <property type="entry name" value="ZN2_CY6_FUNGAL_2"/>
    <property type="match status" value="1"/>
</dbReference>
<keyword evidence="10" id="KW-1185">Reference proteome</keyword>
<dbReference type="OrthoDB" id="5296287at2759"/>
<organism evidence="9 10">
    <name type="scientific">Penicillium alfredii</name>
    <dbReference type="NCBI Taxonomy" id="1506179"/>
    <lineage>
        <taxon>Eukaryota</taxon>
        <taxon>Fungi</taxon>
        <taxon>Dikarya</taxon>
        <taxon>Ascomycota</taxon>
        <taxon>Pezizomycotina</taxon>
        <taxon>Eurotiomycetes</taxon>
        <taxon>Eurotiomycetidae</taxon>
        <taxon>Eurotiales</taxon>
        <taxon>Aspergillaceae</taxon>
        <taxon>Penicillium</taxon>
    </lineage>
</organism>
<reference evidence="9" key="2">
    <citation type="journal article" date="2023" name="IMA Fungus">
        <title>Comparative genomic study of the Penicillium genus elucidates a diverse pangenome and 15 lateral gene transfer events.</title>
        <authorList>
            <person name="Petersen C."/>
            <person name="Sorensen T."/>
            <person name="Nielsen M.R."/>
            <person name="Sondergaard T.E."/>
            <person name="Sorensen J.L."/>
            <person name="Fitzpatrick D.A."/>
            <person name="Frisvad J.C."/>
            <person name="Nielsen K.L."/>
        </authorList>
    </citation>
    <scope>NUCLEOTIDE SEQUENCE</scope>
    <source>
        <strain evidence="9">IBT 34128</strain>
    </source>
</reference>
<dbReference type="SMART" id="SM00066">
    <property type="entry name" value="GAL4"/>
    <property type="match status" value="1"/>
</dbReference>
<dbReference type="Pfam" id="PF00172">
    <property type="entry name" value="Zn_clus"/>
    <property type="match status" value="1"/>
</dbReference>
<feature type="non-terminal residue" evidence="9">
    <location>
        <position position="905"/>
    </location>
</feature>
<keyword evidence="4" id="KW-0804">Transcription</keyword>
<keyword evidence="2" id="KW-0805">Transcription regulation</keyword>
<feature type="region of interest" description="Disordered" evidence="7">
    <location>
        <begin position="201"/>
        <end position="232"/>
    </location>
</feature>
<dbReference type="PANTHER" id="PTHR47654">
    <property type="entry name" value="ZN(II)2CYS6 TRANSCRIPTION FACTOR (EUROFUNG)-RELATED"/>
    <property type="match status" value="1"/>
</dbReference>
<evidence type="ECO:0000313" key="10">
    <source>
        <dbReference type="Proteomes" id="UP001141434"/>
    </source>
</evidence>
<keyword evidence="1" id="KW-0479">Metal-binding</keyword>
<dbReference type="CDD" id="cd12148">
    <property type="entry name" value="fungal_TF_MHR"/>
    <property type="match status" value="1"/>
</dbReference>
<dbReference type="InterPro" id="IPR007219">
    <property type="entry name" value="XnlR_reg_dom"/>
</dbReference>
<feature type="domain" description="Zn(2)-C6 fungal-type" evidence="8">
    <location>
        <begin position="120"/>
        <end position="150"/>
    </location>
</feature>
<feature type="region of interest" description="Disordered" evidence="7">
    <location>
        <begin position="806"/>
        <end position="829"/>
    </location>
</feature>
<dbReference type="InterPro" id="IPR001138">
    <property type="entry name" value="Zn2Cys6_DnaBD"/>
</dbReference>
<evidence type="ECO:0000256" key="1">
    <source>
        <dbReference type="ARBA" id="ARBA00022723"/>
    </source>
</evidence>
<dbReference type="Pfam" id="PF04082">
    <property type="entry name" value="Fungal_trans"/>
    <property type="match status" value="1"/>
</dbReference>
<keyword evidence="5" id="KW-0539">Nucleus</keyword>
<proteinExistence type="predicted"/>
<dbReference type="InterPro" id="IPR053230">
    <property type="entry name" value="Trans_reg_galc"/>
</dbReference>
<dbReference type="SUPFAM" id="SSF57701">
    <property type="entry name" value="Zn2/Cys6 DNA-binding domain"/>
    <property type="match status" value="1"/>
</dbReference>
<evidence type="ECO:0000256" key="3">
    <source>
        <dbReference type="ARBA" id="ARBA00023125"/>
    </source>
</evidence>
<sequence length="905" mass="101377">PGPKRITANWKFPGLPSFISTAASIPPLARYDDKGRAASTPPPPSEGVSRDPRAALLEPDSALAFSNPPSVAGTTSTVGARSANANSTPETKKLLSNAKVAIPRQRSGTAPRYNRRVPRACESCRQRKTKCSGDTPVCRQCRELRVSCQYPVGWKERTKRQVDKLSEKAHDYENLLKDLGNTVEARTADRIKNLLDKYGTETDYSSNSAPSHSVTPQDELPDIDEPSSPSSIGSLEAIDRVEEDLNRSEHTRATGFMGKNSEITWMQRLQREAEQRARGEPGLLELDKSQYPENEFTLHAVNYHLDDLDISVPGPVQLYSMPSRQLADRLFDDYLATVHPFFPIINRPLFRAQFRTFFETAARPGDKWLAILNMIFAISAKHAHLIDAPWRGDDNDHLVYLTRARILSMNGDVLFSHPDLQQVQVEGLIAFYLLSSDQINRAWRISSLAVRSAITLGINMKSSSPSTPAISKEARYRVWWCLYTFEHMLGIMTGRATCIMDGVCTAPLPIPFEENQLQEPAAAEILNDAVLRDERINNVMASTWVRHMPLNPANGKDATHHSRVRDTSWVKNVPVSYGLCYLYYCDLAVVTQEIVNKVYSVDCVVVPWAHIENRIGELRSRMDVWYSSLPASLDFSNQNDDGPDLLRCKLSLALHYYSGRITLGRPCLCRRDARQNGPNEKPSFGHEMAVVALESASRMLDLVPDEPNAIQLYQVCPWWCILHYLMQAATVLLLELSFGCVHMPEEEQNFFALSKKSIRWLHSMSEHSIASRRAWQLCDRGLRRLATGMNLDVSDMPSHTYRHTPQTTLADSPTGIGRPGQAEPSAPSGFWGPLLNEASVTGLQMPTTAIDQFTPSSYVDMPTSDLISSLTAEAQDSYFPYDPISGEFIRSFFPAQNEEGSWNQN</sequence>
<feature type="coiled-coil region" evidence="6">
    <location>
        <begin position="155"/>
        <end position="182"/>
    </location>
</feature>
<dbReference type="AlphaFoldDB" id="A0A9W9F8Q1"/>
<evidence type="ECO:0000256" key="6">
    <source>
        <dbReference type="SAM" id="Coils"/>
    </source>
</evidence>
<dbReference type="EMBL" id="JAPMSZ010000007">
    <property type="protein sequence ID" value="KAJ5095524.1"/>
    <property type="molecule type" value="Genomic_DNA"/>
</dbReference>
<dbReference type="GO" id="GO:0000981">
    <property type="term" value="F:DNA-binding transcription factor activity, RNA polymerase II-specific"/>
    <property type="evidence" value="ECO:0007669"/>
    <property type="project" value="InterPro"/>
</dbReference>
<evidence type="ECO:0000259" key="8">
    <source>
        <dbReference type="PROSITE" id="PS50048"/>
    </source>
</evidence>
<dbReference type="GO" id="GO:0003677">
    <property type="term" value="F:DNA binding"/>
    <property type="evidence" value="ECO:0007669"/>
    <property type="project" value="UniProtKB-KW"/>
</dbReference>
<dbReference type="PANTHER" id="PTHR47654:SF3">
    <property type="entry name" value="ZN(II)2CYS6 TRANSCRIPTION FACTOR (EUROFUNG)"/>
    <property type="match status" value="1"/>
</dbReference>
<comment type="caution">
    <text evidence="9">The sequence shown here is derived from an EMBL/GenBank/DDBJ whole genome shotgun (WGS) entry which is preliminary data.</text>
</comment>
<dbReference type="RefSeq" id="XP_056511075.1">
    <property type="nucleotide sequence ID" value="XM_056655462.1"/>
</dbReference>
<evidence type="ECO:0000256" key="7">
    <source>
        <dbReference type="SAM" id="MobiDB-lite"/>
    </source>
</evidence>
<evidence type="ECO:0000256" key="2">
    <source>
        <dbReference type="ARBA" id="ARBA00023015"/>
    </source>
</evidence>
<keyword evidence="3" id="KW-0238">DNA-binding</keyword>
<dbReference type="SMART" id="SM00906">
    <property type="entry name" value="Fungal_trans"/>
    <property type="match status" value="1"/>
</dbReference>
<dbReference type="InterPro" id="IPR036864">
    <property type="entry name" value="Zn2-C6_fun-type_DNA-bd_sf"/>
</dbReference>
<reference evidence="9" key="1">
    <citation type="submission" date="2022-11" db="EMBL/GenBank/DDBJ databases">
        <authorList>
            <person name="Petersen C."/>
        </authorList>
    </citation>
    <scope>NUCLEOTIDE SEQUENCE</scope>
    <source>
        <strain evidence="9">IBT 34128</strain>
    </source>
</reference>
<dbReference type="GO" id="GO:0006351">
    <property type="term" value="P:DNA-templated transcription"/>
    <property type="evidence" value="ECO:0007669"/>
    <property type="project" value="InterPro"/>
</dbReference>
<dbReference type="GO" id="GO:0008270">
    <property type="term" value="F:zinc ion binding"/>
    <property type="evidence" value="ECO:0007669"/>
    <property type="project" value="InterPro"/>
</dbReference>
<feature type="region of interest" description="Disordered" evidence="7">
    <location>
        <begin position="30"/>
        <end position="89"/>
    </location>
</feature>